<comment type="catalytic activity">
    <reaction evidence="16 17 19">
        <text>(6S)-NADPHX + ADP = AMP + phosphate + NADPH + H(+)</text>
        <dbReference type="Rhea" id="RHEA:32235"/>
        <dbReference type="ChEBI" id="CHEBI:15378"/>
        <dbReference type="ChEBI" id="CHEBI:43474"/>
        <dbReference type="ChEBI" id="CHEBI:57783"/>
        <dbReference type="ChEBI" id="CHEBI:64076"/>
        <dbReference type="ChEBI" id="CHEBI:456215"/>
        <dbReference type="ChEBI" id="CHEBI:456216"/>
        <dbReference type="EC" id="4.2.1.136"/>
    </reaction>
</comment>
<dbReference type="InterPro" id="IPR000631">
    <property type="entry name" value="CARKD"/>
</dbReference>
<dbReference type="SUPFAM" id="SSF64153">
    <property type="entry name" value="YjeF N-terminal domain-like"/>
    <property type="match status" value="1"/>
</dbReference>
<comment type="cofactor">
    <cofactor evidence="17">
        <name>Mg(2+)</name>
        <dbReference type="ChEBI" id="CHEBI:18420"/>
    </cofactor>
</comment>
<keyword evidence="13" id="KW-0511">Multifunctional enzyme</keyword>
<protein>
    <recommendedName>
        <fullName evidence="19">Bifunctional NAD(P)H-hydrate repair enzyme</fullName>
    </recommendedName>
    <alternativeName>
        <fullName evidence="19">Nicotinamide nucleotide repair protein</fullName>
    </alternativeName>
    <domain>
        <recommendedName>
            <fullName evidence="19">ADP-dependent (S)-NAD(P)H-hydrate dehydratase</fullName>
            <ecNumber evidence="19">4.2.1.136</ecNumber>
        </recommendedName>
        <alternativeName>
            <fullName evidence="19">ADP-dependent NAD(P)HX dehydratase</fullName>
        </alternativeName>
    </domain>
    <domain>
        <recommendedName>
            <fullName evidence="19">NAD(P)H-hydrate epimerase</fullName>
            <ecNumber evidence="19">5.1.99.6</ecNumber>
        </recommendedName>
    </domain>
</protein>
<evidence type="ECO:0000256" key="16">
    <source>
        <dbReference type="ARBA" id="ARBA00049209"/>
    </source>
</evidence>
<feature type="binding site" evidence="17">
    <location>
        <begin position="412"/>
        <end position="416"/>
    </location>
    <ligand>
        <name>AMP</name>
        <dbReference type="ChEBI" id="CHEBI:456215"/>
    </ligand>
</feature>
<reference evidence="22 23" key="1">
    <citation type="submission" date="2018-10" db="EMBL/GenBank/DDBJ databases">
        <title>Genomic Encyclopedia of Archaeal and Bacterial Type Strains, Phase II (KMG-II): from individual species to whole genera.</title>
        <authorList>
            <person name="Goeker M."/>
        </authorList>
    </citation>
    <scope>NUCLEOTIDE SEQUENCE [LARGE SCALE GENOMIC DNA]</scope>
    <source>
        <strain evidence="22 23">DSM 23424</strain>
    </source>
</reference>
<evidence type="ECO:0000256" key="11">
    <source>
        <dbReference type="ARBA" id="ARBA00023235"/>
    </source>
</evidence>
<evidence type="ECO:0000256" key="1">
    <source>
        <dbReference type="ARBA" id="ARBA00000013"/>
    </source>
</evidence>
<dbReference type="AlphaFoldDB" id="A0A3L9YWQ3"/>
<keyword evidence="7 17" id="KW-0067">ATP-binding</keyword>
<keyword evidence="6 17" id="KW-0547">Nucleotide-binding</keyword>
<evidence type="ECO:0000256" key="19">
    <source>
        <dbReference type="PIRNR" id="PIRNR017184"/>
    </source>
</evidence>
<comment type="similarity">
    <text evidence="3 19">In the N-terminal section; belongs to the NnrE/AIBP family.</text>
</comment>
<sequence>MKIFSSEQLYEADKITTEKQEIASIELMERAATQIFSWLHERMQGAQVPIHIFCGIGNNGGDGLAVGRLLIESGYNVTMYVVNCSDKRSKNFLINYDRVKNVTKSWPLLMTSEEDFPDIADEDIIIDAIFGIGLNRCPGGWVKKLIQYLNGKKAFKLAIDIPSGLYANEPMDDVEAVLKANHTLTFQSPKMAFFLPETGVFVPYFEVLNIGLDEEFILSQEPLAQLIEKPEAQRFYKQRQKYDHKGTYGHALIVAGSYGKIGAAFLSAKSVLRAGAGLVSCFIPECGYAIIQSSLPEAMVITDKEDDLITDIKINFTPSAIGIGMGIGTNKETVAALEKLLKETKSPLVIDADGLNCLAENKSLLKLLPKNTVLTPHLGELERLVGKWKNDYDRIKKTKSFAKKYGAVMVVKGANTMTVFEDKIYINTTGNPGMATAGSGDVLTGLITGLLSQGYDPLLASVFAVYLHGSAGNIASQEISFEAVMASDIVDRIGLAFIELFAQDPMPLSEPKE</sequence>
<evidence type="ECO:0000256" key="10">
    <source>
        <dbReference type="ARBA" id="ARBA00023027"/>
    </source>
</evidence>
<dbReference type="GO" id="GO:0046872">
    <property type="term" value="F:metal ion binding"/>
    <property type="evidence" value="ECO:0007669"/>
    <property type="project" value="UniProtKB-UniRule"/>
</dbReference>
<dbReference type="CDD" id="cd01171">
    <property type="entry name" value="YXKO-related"/>
    <property type="match status" value="1"/>
</dbReference>
<accession>A0A3L9YWQ3</accession>
<dbReference type="HAMAP" id="MF_01966">
    <property type="entry name" value="NADHX_epimerase"/>
    <property type="match status" value="1"/>
</dbReference>
<comment type="catalytic activity">
    <reaction evidence="15 17 19">
        <text>(6S)-NADHX + ADP = AMP + phosphate + NADH + H(+)</text>
        <dbReference type="Rhea" id="RHEA:32223"/>
        <dbReference type="ChEBI" id="CHEBI:15378"/>
        <dbReference type="ChEBI" id="CHEBI:43474"/>
        <dbReference type="ChEBI" id="CHEBI:57945"/>
        <dbReference type="ChEBI" id="CHEBI:64074"/>
        <dbReference type="ChEBI" id="CHEBI:456215"/>
        <dbReference type="ChEBI" id="CHEBI:456216"/>
        <dbReference type="EC" id="4.2.1.136"/>
    </reaction>
</comment>
<keyword evidence="11 18" id="KW-0413">Isomerase</keyword>
<evidence type="ECO:0000256" key="2">
    <source>
        <dbReference type="ARBA" id="ARBA00000909"/>
    </source>
</evidence>
<evidence type="ECO:0000256" key="15">
    <source>
        <dbReference type="ARBA" id="ARBA00048238"/>
    </source>
</evidence>
<comment type="catalytic activity">
    <reaction evidence="1 18 19">
        <text>(6R)-NADHX = (6S)-NADHX</text>
        <dbReference type="Rhea" id="RHEA:32215"/>
        <dbReference type="ChEBI" id="CHEBI:64074"/>
        <dbReference type="ChEBI" id="CHEBI:64075"/>
        <dbReference type="EC" id="5.1.99.6"/>
    </reaction>
</comment>
<dbReference type="GO" id="GO:0052856">
    <property type="term" value="F:NAD(P)HX epimerase activity"/>
    <property type="evidence" value="ECO:0007669"/>
    <property type="project" value="UniProtKB-UniRule"/>
</dbReference>
<dbReference type="EC" id="4.2.1.136" evidence="19"/>
<feature type="binding site" evidence="17">
    <location>
        <position position="440"/>
    </location>
    <ligand>
        <name>AMP</name>
        <dbReference type="ChEBI" id="CHEBI:456215"/>
    </ligand>
</feature>
<evidence type="ECO:0000256" key="17">
    <source>
        <dbReference type="HAMAP-Rule" id="MF_01965"/>
    </source>
</evidence>
<evidence type="ECO:0000256" key="14">
    <source>
        <dbReference type="ARBA" id="ARBA00025153"/>
    </source>
</evidence>
<feature type="binding site" evidence="18">
    <location>
        <begin position="131"/>
        <end position="137"/>
    </location>
    <ligand>
        <name>(6S)-NADPHX</name>
        <dbReference type="ChEBI" id="CHEBI:64076"/>
    </ligand>
</feature>
<evidence type="ECO:0000256" key="5">
    <source>
        <dbReference type="ARBA" id="ARBA00022723"/>
    </source>
</evidence>
<dbReference type="NCBIfam" id="TIGR00196">
    <property type="entry name" value="yjeF_cterm"/>
    <property type="match status" value="1"/>
</dbReference>
<dbReference type="PROSITE" id="PS51385">
    <property type="entry name" value="YJEF_N"/>
    <property type="match status" value="1"/>
</dbReference>
<dbReference type="Gene3D" id="3.40.50.10260">
    <property type="entry name" value="YjeF N-terminal domain"/>
    <property type="match status" value="1"/>
</dbReference>
<dbReference type="InterPro" id="IPR029056">
    <property type="entry name" value="Ribokinase-like"/>
</dbReference>
<evidence type="ECO:0000313" key="22">
    <source>
        <dbReference type="EMBL" id="RMA64210.1"/>
    </source>
</evidence>
<dbReference type="RefSeq" id="WP_121907356.1">
    <property type="nucleotide sequence ID" value="NZ_REFC01000012.1"/>
</dbReference>
<gene>
    <name evidence="18" type="primary">nnrE</name>
    <name evidence="17" type="synonym">nnrD</name>
    <name evidence="22" type="ORF">BXY75_1080</name>
</gene>
<evidence type="ECO:0000256" key="6">
    <source>
        <dbReference type="ARBA" id="ARBA00022741"/>
    </source>
</evidence>
<keyword evidence="22" id="KW-0418">Kinase</keyword>
<dbReference type="SUPFAM" id="SSF53613">
    <property type="entry name" value="Ribokinase-like"/>
    <property type="match status" value="1"/>
</dbReference>
<dbReference type="PANTHER" id="PTHR12592:SF0">
    <property type="entry name" value="ATP-DEPENDENT (S)-NAD(P)H-HYDRATE DEHYDRATASE"/>
    <property type="match status" value="1"/>
</dbReference>
<feature type="domain" description="YjeF C-terminal" evidence="20">
    <location>
        <begin position="228"/>
        <end position="500"/>
    </location>
</feature>
<feature type="domain" description="YjeF N-terminal" evidence="21">
    <location>
        <begin position="9"/>
        <end position="218"/>
    </location>
</feature>
<feature type="binding site" evidence="18">
    <location>
        <begin position="58"/>
        <end position="62"/>
    </location>
    <ligand>
        <name>(6S)-NADPHX</name>
        <dbReference type="ChEBI" id="CHEBI:64076"/>
    </ligand>
</feature>
<comment type="function">
    <text evidence="17">Catalyzes the dehydration of the S-form of NAD(P)HX at the expense of ADP, which is converted to AMP. Together with NAD(P)HX epimerase, which catalyzes the epimerization of the S- and R-forms, the enzyme allows the repair of both epimers of NAD(P)HX, a damaged form of NAD(P)H that is a result of enzymatic or heat-dependent hydration.</text>
</comment>
<dbReference type="InterPro" id="IPR036652">
    <property type="entry name" value="YjeF_N_dom_sf"/>
</dbReference>
<comment type="caution">
    <text evidence="18">Lacks conserved residue(s) required for the propagation of feature annotation.</text>
</comment>
<evidence type="ECO:0000256" key="18">
    <source>
        <dbReference type="HAMAP-Rule" id="MF_01966"/>
    </source>
</evidence>
<dbReference type="NCBIfam" id="TIGR00197">
    <property type="entry name" value="yjeF_nterm"/>
    <property type="match status" value="1"/>
</dbReference>
<dbReference type="PROSITE" id="PS51383">
    <property type="entry name" value="YJEF_C_3"/>
    <property type="match status" value="1"/>
</dbReference>
<keyword evidence="23" id="KW-1185">Reference proteome</keyword>
<comment type="similarity">
    <text evidence="18">Belongs to the NnrE/AIBP family.</text>
</comment>
<comment type="similarity">
    <text evidence="4 19">In the C-terminal section; belongs to the NnrD/CARKD family.</text>
</comment>
<keyword evidence="5 18" id="KW-0479">Metal-binding</keyword>
<evidence type="ECO:0000256" key="12">
    <source>
        <dbReference type="ARBA" id="ARBA00023239"/>
    </source>
</evidence>
<comment type="subunit">
    <text evidence="17">Homotetramer.</text>
</comment>
<keyword evidence="8 17" id="KW-0521">NADP</keyword>
<feature type="binding site" evidence="17">
    <location>
        <position position="263"/>
    </location>
    <ligand>
        <name>(6S)-NADPHX</name>
        <dbReference type="ChEBI" id="CHEBI:64076"/>
    </ligand>
</feature>
<evidence type="ECO:0000256" key="9">
    <source>
        <dbReference type="ARBA" id="ARBA00022958"/>
    </source>
</evidence>
<evidence type="ECO:0000256" key="4">
    <source>
        <dbReference type="ARBA" id="ARBA00009524"/>
    </source>
</evidence>
<evidence type="ECO:0000313" key="23">
    <source>
        <dbReference type="Proteomes" id="UP000271339"/>
    </source>
</evidence>
<dbReference type="GO" id="GO:0110051">
    <property type="term" value="P:metabolite repair"/>
    <property type="evidence" value="ECO:0007669"/>
    <property type="project" value="TreeGrafter"/>
</dbReference>
<keyword evidence="12 17" id="KW-0456">Lyase</keyword>
<evidence type="ECO:0000256" key="3">
    <source>
        <dbReference type="ARBA" id="ARBA00006001"/>
    </source>
</evidence>
<dbReference type="PIRSF" id="PIRSF017184">
    <property type="entry name" value="Nnr"/>
    <property type="match status" value="1"/>
</dbReference>
<comment type="cofactor">
    <cofactor evidence="18 19">
        <name>K(+)</name>
        <dbReference type="ChEBI" id="CHEBI:29103"/>
    </cofactor>
    <text evidence="18 19">Binds 1 potassium ion per subunit.</text>
</comment>
<name>A0A3L9YWQ3_9FLAO</name>
<comment type="function">
    <text evidence="18">Catalyzes the epimerization of the S- and R-forms of NAD(P)HX, a damaged form of NAD(P)H that is a result of enzymatic or heat-dependent hydration. This is a prerequisite for the S-specific NAD(P)H-hydrate dehydratase to allow the repair of both epimers of NAD(P)HX.</text>
</comment>
<dbReference type="GO" id="GO:0005524">
    <property type="term" value="F:ATP binding"/>
    <property type="evidence" value="ECO:0007669"/>
    <property type="project" value="UniProtKB-UniRule"/>
</dbReference>
<keyword evidence="22" id="KW-0808">Transferase</keyword>
<dbReference type="InterPro" id="IPR004443">
    <property type="entry name" value="YjeF_N_dom"/>
</dbReference>
<comment type="similarity">
    <text evidence="17">Belongs to the NnrD/CARKD family.</text>
</comment>
<proteinExistence type="inferred from homology"/>
<dbReference type="Proteomes" id="UP000271339">
    <property type="component" value="Unassembled WGS sequence"/>
</dbReference>
<feature type="binding site" evidence="17">
    <location>
        <position position="377"/>
    </location>
    <ligand>
        <name>(6S)-NADPHX</name>
        <dbReference type="ChEBI" id="CHEBI:64076"/>
    </ligand>
</feature>
<comment type="function">
    <text evidence="14 19">Bifunctional enzyme that catalyzes the epimerization of the S- and R-forms of NAD(P)HX and the dehydration of the S-form of NAD(P)HX at the expense of ADP, which is converted to AMP. This allows the repair of both epimers of NAD(P)HX, a damaged form of NAD(P)H that is a result of enzymatic or heat-dependent hydration.</text>
</comment>
<dbReference type="GO" id="GO:0016301">
    <property type="term" value="F:kinase activity"/>
    <property type="evidence" value="ECO:0007669"/>
    <property type="project" value="UniProtKB-KW"/>
</dbReference>
<dbReference type="Pfam" id="PF03853">
    <property type="entry name" value="YjeF_N"/>
    <property type="match status" value="1"/>
</dbReference>
<feature type="binding site" evidence="18">
    <location>
        <position position="127"/>
    </location>
    <ligand>
        <name>K(+)</name>
        <dbReference type="ChEBI" id="CHEBI:29103"/>
    </ligand>
</feature>
<evidence type="ECO:0000259" key="21">
    <source>
        <dbReference type="PROSITE" id="PS51385"/>
    </source>
</evidence>
<dbReference type="PANTHER" id="PTHR12592">
    <property type="entry name" value="ATP-DEPENDENT (S)-NAD(P)H-HYDRATE DEHYDRATASE FAMILY MEMBER"/>
    <property type="match status" value="1"/>
</dbReference>
<dbReference type="Pfam" id="PF01256">
    <property type="entry name" value="Carb_kinase"/>
    <property type="match status" value="1"/>
</dbReference>
<dbReference type="EC" id="5.1.99.6" evidence="19"/>
<dbReference type="OrthoDB" id="9806925at2"/>
<evidence type="ECO:0000256" key="8">
    <source>
        <dbReference type="ARBA" id="ARBA00022857"/>
    </source>
</evidence>
<evidence type="ECO:0000256" key="7">
    <source>
        <dbReference type="ARBA" id="ARBA00022840"/>
    </source>
</evidence>
<dbReference type="InterPro" id="IPR017953">
    <property type="entry name" value="Carbohydrate_kinase_pred_CS"/>
</dbReference>
<feature type="binding site" evidence="18">
    <location>
        <position position="160"/>
    </location>
    <ligand>
        <name>(6S)-NADPHX</name>
        <dbReference type="ChEBI" id="CHEBI:64076"/>
    </ligand>
</feature>
<feature type="binding site" evidence="17">
    <location>
        <position position="441"/>
    </location>
    <ligand>
        <name>(6S)-NADPHX</name>
        <dbReference type="ChEBI" id="CHEBI:64076"/>
    </ligand>
</feature>
<dbReference type="EMBL" id="REFC01000012">
    <property type="protein sequence ID" value="RMA64210.1"/>
    <property type="molecule type" value="Genomic_DNA"/>
</dbReference>
<dbReference type="Gene3D" id="3.40.1190.20">
    <property type="match status" value="1"/>
</dbReference>
<keyword evidence="9 18" id="KW-0630">Potassium</keyword>
<organism evidence="22 23">
    <name type="scientific">Ulvibacter antarcticus</name>
    <dbReference type="NCBI Taxonomy" id="442714"/>
    <lineage>
        <taxon>Bacteria</taxon>
        <taxon>Pseudomonadati</taxon>
        <taxon>Bacteroidota</taxon>
        <taxon>Flavobacteriia</taxon>
        <taxon>Flavobacteriales</taxon>
        <taxon>Flavobacteriaceae</taxon>
        <taxon>Ulvibacter</taxon>
    </lineage>
</organism>
<comment type="caution">
    <text evidence="22">The sequence shown here is derived from an EMBL/GenBank/DDBJ whole genome shotgun (WGS) entry which is preliminary data.</text>
</comment>
<dbReference type="GO" id="GO:0046496">
    <property type="term" value="P:nicotinamide nucleotide metabolic process"/>
    <property type="evidence" value="ECO:0007669"/>
    <property type="project" value="UniProtKB-UniRule"/>
</dbReference>
<dbReference type="PROSITE" id="PS01050">
    <property type="entry name" value="YJEF_C_2"/>
    <property type="match status" value="1"/>
</dbReference>
<comment type="catalytic activity">
    <reaction evidence="2 18 19">
        <text>(6R)-NADPHX = (6S)-NADPHX</text>
        <dbReference type="Rhea" id="RHEA:32227"/>
        <dbReference type="ChEBI" id="CHEBI:64076"/>
        <dbReference type="ChEBI" id="CHEBI:64077"/>
        <dbReference type="EC" id="5.1.99.6"/>
    </reaction>
</comment>
<feature type="binding site" evidence="18">
    <location>
        <position position="59"/>
    </location>
    <ligand>
        <name>K(+)</name>
        <dbReference type="ChEBI" id="CHEBI:29103"/>
    </ligand>
</feature>
<dbReference type="InterPro" id="IPR030677">
    <property type="entry name" value="Nnr"/>
</dbReference>
<evidence type="ECO:0000256" key="13">
    <source>
        <dbReference type="ARBA" id="ARBA00023268"/>
    </source>
</evidence>
<dbReference type="GO" id="GO:0052855">
    <property type="term" value="F:ADP-dependent NAD(P)H-hydrate dehydratase activity"/>
    <property type="evidence" value="ECO:0007669"/>
    <property type="project" value="UniProtKB-UniRule"/>
</dbReference>
<feature type="binding site" evidence="17">
    <location>
        <position position="326"/>
    </location>
    <ligand>
        <name>(6S)-NADPHX</name>
        <dbReference type="ChEBI" id="CHEBI:64076"/>
    </ligand>
</feature>
<feature type="binding site" evidence="18">
    <location>
        <position position="163"/>
    </location>
    <ligand>
        <name>K(+)</name>
        <dbReference type="ChEBI" id="CHEBI:29103"/>
    </ligand>
</feature>
<dbReference type="HAMAP" id="MF_01965">
    <property type="entry name" value="NADHX_dehydratase"/>
    <property type="match status" value="1"/>
</dbReference>
<evidence type="ECO:0000259" key="20">
    <source>
        <dbReference type="PROSITE" id="PS51383"/>
    </source>
</evidence>
<keyword evidence="10 17" id="KW-0520">NAD</keyword>